<accession>A0A7S1GK03</accession>
<evidence type="ECO:0000313" key="1">
    <source>
        <dbReference type="EMBL" id="CAD8937271.1"/>
    </source>
</evidence>
<organism evidence="1">
    <name type="scientific">Cyclophora tenuis</name>
    <name type="common">Marine diatom</name>
    <dbReference type="NCBI Taxonomy" id="216820"/>
    <lineage>
        <taxon>Eukaryota</taxon>
        <taxon>Sar</taxon>
        <taxon>Stramenopiles</taxon>
        <taxon>Ochrophyta</taxon>
        <taxon>Bacillariophyta</taxon>
        <taxon>Fragilariophyceae</taxon>
        <taxon>Fragilariophycidae</taxon>
        <taxon>Cyclophorales</taxon>
        <taxon>Cyclophoraceae</taxon>
        <taxon>Cyclophora</taxon>
    </lineage>
</organism>
<dbReference type="EMBL" id="HBFW01013064">
    <property type="protein sequence ID" value="CAD8937271.1"/>
    <property type="molecule type" value="Transcribed_RNA"/>
</dbReference>
<gene>
    <name evidence="1" type="ORF">CTEN0397_LOCUS8330</name>
</gene>
<protein>
    <submittedName>
        <fullName evidence="1">Uncharacterized protein</fullName>
    </submittedName>
</protein>
<sequence length="118" mass="12831">MCNHNLLRSNFMYSSRHVQFSVNVSNLYLPPAKEKGDTFGPIDFIAEESFSTEPNTSGVLKPKILNLAAVAKAAMGDSSDVAFVFNVELRSRGVFNSVRQGGCEPCRSPGRQCCPATV</sequence>
<reference evidence="1" key="1">
    <citation type="submission" date="2021-01" db="EMBL/GenBank/DDBJ databases">
        <authorList>
            <person name="Corre E."/>
            <person name="Pelletier E."/>
            <person name="Niang G."/>
            <person name="Scheremetjew M."/>
            <person name="Finn R."/>
            <person name="Kale V."/>
            <person name="Holt S."/>
            <person name="Cochrane G."/>
            <person name="Meng A."/>
            <person name="Brown T."/>
            <person name="Cohen L."/>
        </authorList>
    </citation>
    <scope>NUCLEOTIDE SEQUENCE</scope>
    <source>
        <strain evidence="1">ECT3854</strain>
    </source>
</reference>
<dbReference type="AlphaFoldDB" id="A0A7S1GK03"/>
<name>A0A7S1GK03_CYCTE</name>
<proteinExistence type="predicted"/>